<dbReference type="AlphaFoldDB" id="A0A1F5B130"/>
<sequence>MTLLAGFFFMLSGQDPQKATLARRIVLYTVIGVLLFLIAPGIVALIADILGATGAFAPISCSMTMTAESVTKTLINLVNWFAWLIAVASVAMGLYAGFLYLTSRGDPRKTQEAAKTLSYTIIGIAVSVLAFSIISIVKAFIG</sequence>
<comment type="caution">
    <text evidence="2">The sequence shown here is derived from an EMBL/GenBank/DDBJ whole genome shotgun (WGS) entry which is preliminary data.</text>
</comment>
<dbReference type="InterPro" id="IPR043993">
    <property type="entry name" value="T4SS_pilin"/>
</dbReference>
<name>A0A1F5B130_9BACT</name>
<keyword evidence="1" id="KW-1133">Transmembrane helix</keyword>
<evidence type="ECO:0000313" key="3">
    <source>
        <dbReference type="Proteomes" id="UP000176639"/>
    </source>
</evidence>
<dbReference type="EMBL" id="MEYI01000006">
    <property type="protein sequence ID" value="OGD24311.1"/>
    <property type="molecule type" value="Genomic_DNA"/>
</dbReference>
<reference evidence="2 3" key="1">
    <citation type="journal article" date="2016" name="Nat. Commun.">
        <title>Thousands of microbial genomes shed light on interconnected biogeochemical processes in an aquifer system.</title>
        <authorList>
            <person name="Anantharaman K."/>
            <person name="Brown C.T."/>
            <person name="Hug L.A."/>
            <person name="Sharon I."/>
            <person name="Castelle C.J."/>
            <person name="Probst A.J."/>
            <person name="Thomas B.C."/>
            <person name="Singh A."/>
            <person name="Wilkins M.J."/>
            <person name="Karaoz U."/>
            <person name="Brodie E.L."/>
            <person name="Williams K.H."/>
            <person name="Hubbard S.S."/>
            <person name="Banfield J.F."/>
        </authorList>
    </citation>
    <scope>NUCLEOTIDE SEQUENCE [LARGE SCALE GENOMIC DNA]</scope>
</reference>
<evidence type="ECO:0000313" key="2">
    <source>
        <dbReference type="EMBL" id="OGD24311.1"/>
    </source>
</evidence>
<evidence type="ECO:0000256" key="1">
    <source>
        <dbReference type="SAM" id="Phobius"/>
    </source>
</evidence>
<dbReference type="Pfam" id="PF18895">
    <property type="entry name" value="T4SS_pilin"/>
    <property type="match status" value="1"/>
</dbReference>
<proteinExistence type="predicted"/>
<feature type="transmembrane region" description="Helical" evidence="1">
    <location>
        <begin position="26"/>
        <end position="59"/>
    </location>
</feature>
<organism evidence="2 3">
    <name type="scientific">Candidatus Azambacteria bacterium RBG_16_47_10</name>
    <dbReference type="NCBI Taxonomy" id="1797292"/>
    <lineage>
        <taxon>Bacteria</taxon>
        <taxon>Candidatus Azamiibacteriota</taxon>
    </lineage>
</organism>
<gene>
    <name evidence="2" type="ORF">A2Z10_00810</name>
</gene>
<accession>A0A1F5B130</accession>
<keyword evidence="1" id="KW-0812">Transmembrane</keyword>
<feature type="transmembrane region" description="Helical" evidence="1">
    <location>
        <begin position="121"/>
        <end position="141"/>
    </location>
</feature>
<protein>
    <submittedName>
        <fullName evidence="2">Uncharacterized protein</fullName>
    </submittedName>
</protein>
<dbReference type="Proteomes" id="UP000176639">
    <property type="component" value="Unassembled WGS sequence"/>
</dbReference>
<keyword evidence="1" id="KW-0472">Membrane</keyword>
<feature type="transmembrane region" description="Helical" evidence="1">
    <location>
        <begin position="80"/>
        <end position="101"/>
    </location>
</feature>